<evidence type="ECO:0000313" key="2">
    <source>
        <dbReference type="EnsemblPlants" id="TuG1812S0001326700.01.T01.s_cds42317"/>
    </source>
</evidence>
<dbReference type="Proteomes" id="UP000015106">
    <property type="component" value="Unassembled WGS sequence"/>
</dbReference>
<organism evidence="2 3">
    <name type="scientific">Triticum urartu</name>
    <name type="common">Red wild einkorn</name>
    <name type="synonym">Crithodium urartu</name>
    <dbReference type="NCBI Taxonomy" id="4572"/>
    <lineage>
        <taxon>Eukaryota</taxon>
        <taxon>Viridiplantae</taxon>
        <taxon>Streptophyta</taxon>
        <taxon>Embryophyta</taxon>
        <taxon>Tracheophyta</taxon>
        <taxon>Spermatophyta</taxon>
        <taxon>Magnoliopsida</taxon>
        <taxon>Liliopsida</taxon>
        <taxon>Poales</taxon>
        <taxon>Poaceae</taxon>
        <taxon>BOP clade</taxon>
        <taxon>Pooideae</taxon>
        <taxon>Triticodae</taxon>
        <taxon>Triticeae</taxon>
        <taxon>Triticinae</taxon>
        <taxon>Triticum</taxon>
    </lineage>
</organism>
<reference evidence="3" key="1">
    <citation type="journal article" date="2013" name="Nature">
        <title>Draft genome of the wheat A-genome progenitor Triticum urartu.</title>
        <authorList>
            <person name="Ling H.Q."/>
            <person name="Zhao S."/>
            <person name="Liu D."/>
            <person name="Wang J."/>
            <person name="Sun H."/>
            <person name="Zhang C."/>
            <person name="Fan H."/>
            <person name="Li D."/>
            <person name="Dong L."/>
            <person name="Tao Y."/>
            <person name="Gao C."/>
            <person name="Wu H."/>
            <person name="Li Y."/>
            <person name="Cui Y."/>
            <person name="Guo X."/>
            <person name="Zheng S."/>
            <person name="Wang B."/>
            <person name="Yu K."/>
            <person name="Liang Q."/>
            <person name="Yang W."/>
            <person name="Lou X."/>
            <person name="Chen J."/>
            <person name="Feng M."/>
            <person name="Jian J."/>
            <person name="Zhang X."/>
            <person name="Luo G."/>
            <person name="Jiang Y."/>
            <person name="Liu J."/>
            <person name="Wang Z."/>
            <person name="Sha Y."/>
            <person name="Zhang B."/>
            <person name="Wu H."/>
            <person name="Tang D."/>
            <person name="Shen Q."/>
            <person name="Xue P."/>
            <person name="Zou S."/>
            <person name="Wang X."/>
            <person name="Liu X."/>
            <person name="Wang F."/>
            <person name="Yang Y."/>
            <person name="An X."/>
            <person name="Dong Z."/>
            <person name="Zhang K."/>
            <person name="Zhang X."/>
            <person name="Luo M.C."/>
            <person name="Dvorak J."/>
            <person name="Tong Y."/>
            <person name="Wang J."/>
            <person name="Yang H."/>
            <person name="Li Z."/>
            <person name="Wang D."/>
            <person name="Zhang A."/>
            <person name="Wang J."/>
        </authorList>
    </citation>
    <scope>NUCLEOTIDE SEQUENCE</scope>
    <source>
        <strain evidence="3">cv. G1812</strain>
    </source>
</reference>
<proteinExistence type="predicted"/>
<dbReference type="EnsemblPlants" id="TuG1812S0001326700.01.T01">
    <property type="protein sequence ID" value="TuG1812S0001326700.01.T01.s_cds42317"/>
    <property type="gene ID" value="TuG1812S0001326700.01"/>
</dbReference>
<reference evidence="2" key="2">
    <citation type="submission" date="2022-06" db="UniProtKB">
        <authorList>
            <consortium name="EnsemblPlants"/>
        </authorList>
    </citation>
    <scope>IDENTIFICATION</scope>
</reference>
<dbReference type="Pfam" id="PF13966">
    <property type="entry name" value="zf-RVT"/>
    <property type="match status" value="1"/>
</dbReference>
<dbReference type="AlphaFoldDB" id="A0A8R7VCH9"/>
<dbReference type="PANTHER" id="PTHR36617:SF17">
    <property type="entry name" value="OS01G0114800 PROTEIN"/>
    <property type="match status" value="1"/>
</dbReference>
<keyword evidence="3" id="KW-1185">Reference proteome</keyword>
<name>A0A8R7VCH9_TRIUA</name>
<protein>
    <recommendedName>
        <fullName evidence="1">Reverse transcriptase zinc-binding domain-containing protein</fullName>
    </recommendedName>
</protein>
<dbReference type="InterPro" id="IPR026960">
    <property type="entry name" value="RVT-Znf"/>
</dbReference>
<dbReference type="PANTHER" id="PTHR36617">
    <property type="entry name" value="PROTEIN, PUTATIVE-RELATED"/>
    <property type="match status" value="1"/>
</dbReference>
<dbReference type="Gramene" id="TuG1812S0001326700.01.T01">
    <property type="protein sequence ID" value="TuG1812S0001326700.01.T01.s_cds42317"/>
    <property type="gene ID" value="TuG1812S0001326700.01"/>
</dbReference>
<feature type="domain" description="Reverse transcriptase zinc-binding" evidence="1">
    <location>
        <begin position="125"/>
        <end position="210"/>
    </location>
</feature>
<sequence>MDPERPWQGLRMIEDEDARAVFDSMVKIEVGEGTKVLFWWDRWIHGFAVTDIAPMIHALVDTRTRNKRTVSEGLENGRWLHDINGELNFVGHLQLVHLNLAINTVQRDPSNPDCFSWPADPSGLYSAKSTYQRLCLGDERAPYASCIWKSWALLKCKIFIWLAVQHRIWTSDRRAKHGLQDRPSACYTCLQDEDNFEHILVQCGYARQVWHTCFQDLALNTRAPVVDDTFLDWWIETR</sequence>
<evidence type="ECO:0000259" key="1">
    <source>
        <dbReference type="Pfam" id="PF13966"/>
    </source>
</evidence>
<accession>A0A8R7VCH9</accession>
<evidence type="ECO:0000313" key="3">
    <source>
        <dbReference type="Proteomes" id="UP000015106"/>
    </source>
</evidence>